<name>A0A1B2I261_9BACT</name>
<dbReference type="Gene3D" id="3.30.450.40">
    <property type="match status" value="1"/>
</dbReference>
<keyword evidence="3" id="KW-0804">Transcription</keyword>
<accession>A0A1B2I261</accession>
<dbReference type="AlphaFoldDB" id="A0A1B2I261"/>
<keyword evidence="5" id="KW-1185">Reference proteome</keyword>
<reference evidence="4" key="1">
    <citation type="submission" date="2016-08" db="EMBL/GenBank/DDBJ databases">
        <title>Complete genome of Cloacibacillus porcorum.</title>
        <authorList>
            <person name="Looft T."/>
            <person name="Bayles D.O."/>
            <person name="Alt D.P."/>
        </authorList>
    </citation>
    <scope>NUCLEOTIDE SEQUENCE [LARGE SCALE GENOMIC DNA]</scope>
    <source>
        <strain evidence="4">CL-84</strain>
    </source>
</reference>
<dbReference type="GO" id="GO:0045892">
    <property type="term" value="P:negative regulation of DNA-templated transcription"/>
    <property type="evidence" value="ECO:0007669"/>
    <property type="project" value="TreeGrafter"/>
</dbReference>
<dbReference type="InterPro" id="IPR014757">
    <property type="entry name" value="Tscrpt_reg_IclR_C"/>
</dbReference>
<dbReference type="KEGG" id="cpor:BED41_02490"/>
<sequence length="247" mass="28024">MKEDSVRSVERAFSILKAFTRDDYKLTLSELAERIQLPVTTTLRLASTLENLNMLHRHSDRCYSLGNQLYLLGSVAKANFRPQQIIYPYMKRMRDETKEAVSLYGVVGEDRACFEHVESLLSMQCVMRVGDRLPLWAGAGGRALLAFLGEETIEREIKKAHKITATTLFEPDKLRLELSNVRTLGYSLSYGDREEGIISVAVPIFNRRGELAFSFSIAGPAQRFTEEQAVNLVPQIQKMCREVSTQI</sequence>
<gene>
    <name evidence="4" type="ORF">BED41_02490</name>
</gene>
<evidence type="ECO:0000256" key="2">
    <source>
        <dbReference type="ARBA" id="ARBA00023125"/>
    </source>
</evidence>
<dbReference type="GO" id="GO:0003677">
    <property type="term" value="F:DNA binding"/>
    <property type="evidence" value="ECO:0007669"/>
    <property type="project" value="UniProtKB-KW"/>
</dbReference>
<dbReference type="SMART" id="SM00346">
    <property type="entry name" value="HTH_ICLR"/>
    <property type="match status" value="1"/>
</dbReference>
<dbReference type="Gene3D" id="1.10.10.10">
    <property type="entry name" value="Winged helix-like DNA-binding domain superfamily/Winged helix DNA-binding domain"/>
    <property type="match status" value="1"/>
</dbReference>
<dbReference type="RefSeq" id="WP_066742703.1">
    <property type="nucleotide sequence ID" value="NZ_CALCLR010000010.1"/>
</dbReference>
<dbReference type="PROSITE" id="PS51078">
    <property type="entry name" value="ICLR_ED"/>
    <property type="match status" value="1"/>
</dbReference>
<dbReference type="Proteomes" id="UP000093044">
    <property type="component" value="Chromosome"/>
</dbReference>
<proteinExistence type="predicted"/>
<dbReference type="GeneID" id="83056719"/>
<organism evidence="4 5">
    <name type="scientific">Cloacibacillus porcorum</name>
    <dbReference type="NCBI Taxonomy" id="1197717"/>
    <lineage>
        <taxon>Bacteria</taxon>
        <taxon>Thermotogati</taxon>
        <taxon>Synergistota</taxon>
        <taxon>Synergistia</taxon>
        <taxon>Synergistales</taxon>
        <taxon>Synergistaceae</taxon>
        <taxon>Cloacibacillus</taxon>
    </lineage>
</organism>
<keyword evidence="2" id="KW-0238">DNA-binding</keyword>
<dbReference type="PROSITE" id="PS51077">
    <property type="entry name" value="HTH_ICLR"/>
    <property type="match status" value="1"/>
</dbReference>
<dbReference type="InterPro" id="IPR036388">
    <property type="entry name" value="WH-like_DNA-bd_sf"/>
</dbReference>
<dbReference type="InterPro" id="IPR050707">
    <property type="entry name" value="HTH_MetabolicPath_Reg"/>
</dbReference>
<dbReference type="STRING" id="1197717.BED41_02490"/>
<dbReference type="InterPro" id="IPR036390">
    <property type="entry name" value="WH_DNA-bd_sf"/>
</dbReference>
<dbReference type="Pfam" id="PF09339">
    <property type="entry name" value="HTH_IclR"/>
    <property type="match status" value="1"/>
</dbReference>
<evidence type="ECO:0000313" key="4">
    <source>
        <dbReference type="EMBL" id="ANZ44059.1"/>
    </source>
</evidence>
<dbReference type="SUPFAM" id="SSF46785">
    <property type="entry name" value="Winged helix' DNA-binding domain"/>
    <property type="match status" value="1"/>
</dbReference>
<dbReference type="SUPFAM" id="SSF55781">
    <property type="entry name" value="GAF domain-like"/>
    <property type="match status" value="1"/>
</dbReference>
<dbReference type="PANTHER" id="PTHR30136">
    <property type="entry name" value="HELIX-TURN-HELIX TRANSCRIPTIONAL REGULATOR, ICLR FAMILY"/>
    <property type="match status" value="1"/>
</dbReference>
<dbReference type="InterPro" id="IPR029016">
    <property type="entry name" value="GAF-like_dom_sf"/>
</dbReference>
<dbReference type="OrthoDB" id="9791752at2"/>
<dbReference type="GO" id="GO:0003700">
    <property type="term" value="F:DNA-binding transcription factor activity"/>
    <property type="evidence" value="ECO:0007669"/>
    <property type="project" value="TreeGrafter"/>
</dbReference>
<evidence type="ECO:0000313" key="5">
    <source>
        <dbReference type="Proteomes" id="UP000093044"/>
    </source>
</evidence>
<dbReference type="Pfam" id="PF01614">
    <property type="entry name" value="IclR_C"/>
    <property type="match status" value="1"/>
</dbReference>
<dbReference type="InterPro" id="IPR005471">
    <property type="entry name" value="Tscrpt_reg_IclR_N"/>
</dbReference>
<dbReference type="PANTHER" id="PTHR30136:SF24">
    <property type="entry name" value="HTH-TYPE TRANSCRIPTIONAL REPRESSOR ALLR"/>
    <property type="match status" value="1"/>
</dbReference>
<keyword evidence="1" id="KW-0805">Transcription regulation</keyword>
<protein>
    <submittedName>
        <fullName evidence="4">Uncharacterized protein</fullName>
    </submittedName>
</protein>
<evidence type="ECO:0000256" key="1">
    <source>
        <dbReference type="ARBA" id="ARBA00023015"/>
    </source>
</evidence>
<dbReference type="EMBL" id="CP016757">
    <property type="protein sequence ID" value="ANZ44059.1"/>
    <property type="molecule type" value="Genomic_DNA"/>
</dbReference>
<evidence type="ECO:0000256" key="3">
    <source>
        <dbReference type="ARBA" id="ARBA00023163"/>
    </source>
</evidence>